<feature type="signal peptide" evidence="4">
    <location>
        <begin position="1"/>
        <end position="24"/>
    </location>
</feature>
<keyword evidence="4" id="KW-0732">Signal</keyword>
<gene>
    <name evidence="5" type="ORF">THAPSDRAFT_11154</name>
</gene>
<reference evidence="5 6" key="2">
    <citation type="journal article" date="2008" name="Nature">
        <title>The Phaeodactylum genome reveals the evolutionary history of diatom genomes.</title>
        <authorList>
            <person name="Bowler C."/>
            <person name="Allen A.E."/>
            <person name="Badger J.H."/>
            <person name="Grimwood J."/>
            <person name="Jabbari K."/>
            <person name="Kuo A."/>
            <person name="Maheswari U."/>
            <person name="Martens C."/>
            <person name="Maumus F."/>
            <person name="Otillar R.P."/>
            <person name="Rayko E."/>
            <person name="Salamov A."/>
            <person name="Vandepoele K."/>
            <person name="Beszteri B."/>
            <person name="Gruber A."/>
            <person name="Heijde M."/>
            <person name="Katinka M."/>
            <person name="Mock T."/>
            <person name="Valentin K."/>
            <person name="Verret F."/>
            <person name="Berges J.A."/>
            <person name="Brownlee C."/>
            <person name="Cadoret J.P."/>
            <person name="Chiovitti A."/>
            <person name="Choi C.J."/>
            <person name="Coesel S."/>
            <person name="De Martino A."/>
            <person name="Detter J.C."/>
            <person name="Durkin C."/>
            <person name="Falciatore A."/>
            <person name="Fournet J."/>
            <person name="Haruta M."/>
            <person name="Huysman M.J."/>
            <person name="Jenkins B.D."/>
            <person name="Jiroutova K."/>
            <person name="Jorgensen R.E."/>
            <person name="Joubert Y."/>
            <person name="Kaplan A."/>
            <person name="Kroger N."/>
            <person name="Kroth P.G."/>
            <person name="La Roche J."/>
            <person name="Lindquist E."/>
            <person name="Lommer M."/>
            <person name="Martin-Jezequel V."/>
            <person name="Lopez P.J."/>
            <person name="Lucas S."/>
            <person name="Mangogna M."/>
            <person name="McGinnis K."/>
            <person name="Medlin L.K."/>
            <person name="Montsant A."/>
            <person name="Oudot-Le Secq M.P."/>
            <person name="Napoli C."/>
            <person name="Obornik M."/>
            <person name="Parker M.S."/>
            <person name="Petit J.L."/>
            <person name="Porcel B.M."/>
            <person name="Poulsen N."/>
            <person name="Robison M."/>
            <person name="Rychlewski L."/>
            <person name="Rynearson T.A."/>
            <person name="Schmutz J."/>
            <person name="Shapiro H."/>
            <person name="Siaut M."/>
            <person name="Stanley M."/>
            <person name="Sussman M.R."/>
            <person name="Taylor A.R."/>
            <person name="Vardi A."/>
            <person name="von Dassow P."/>
            <person name="Vyverman W."/>
            <person name="Willis A."/>
            <person name="Wyrwicz L.S."/>
            <person name="Rokhsar D.S."/>
            <person name="Weissenbach J."/>
            <person name="Armbrust E.V."/>
            <person name="Green B.R."/>
            <person name="Van de Peer Y."/>
            <person name="Grigoriev I.V."/>
        </authorList>
    </citation>
    <scope>NUCLEOTIDE SEQUENCE [LARGE SCALE GENOMIC DNA]</scope>
    <source>
        <strain evidence="5 6">CCMP1335</strain>
    </source>
</reference>
<feature type="compositionally biased region" description="Basic and acidic residues" evidence="2">
    <location>
        <begin position="285"/>
        <end position="295"/>
    </location>
</feature>
<dbReference type="KEGG" id="tps:THAPSDRAFT_11154"/>
<feature type="compositionally biased region" description="Polar residues" evidence="2">
    <location>
        <begin position="272"/>
        <end position="283"/>
    </location>
</feature>
<feature type="compositionally biased region" description="Acidic residues" evidence="2">
    <location>
        <begin position="210"/>
        <end position="244"/>
    </location>
</feature>
<keyword evidence="3" id="KW-0812">Transmembrane</keyword>
<name>B8LD78_THAPS</name>
<feature type="compositionally biased region" description="Acidic residues" evidence="2">
    <location>
        <begin position="718"/>
        <end position="728"/>
    </location>
</feature>
<dbReference type="InParanoid" id="B8LD78"/>
<accession>B8LD78</accession>
<dbReference type="Proteomes" id="UP000001449">
    <property type="component" value="Unassembled WGS sequence"/>
</dbReference>
<dbReference type="EMBL" id="DS999419">
    <property type="protein sequence ID" value="EED86757.1"/>
    <property type="molecule type" value="Genomic_DNA"/>
</dbReference>
<keyword evidence="1" id="KW-0175">Coiled coil</keyword>
<evidence type="ECO:0000256" key="1">
    <source>
        <dbReference type="SAM" id="Coils"/>
    </source>
</evidence>
<evidence type="ECO:0000256" key="3">
    <source>
        <dbReference type="SAM" id="Phobius"/>
    </source>
</evidence>
<feature type="compositionally biased region" description="Basic and acidic residues" evidence="2">
    <location>
        <begin position="702"/>
        <end position="714"/>
    </location>
</feature>
<evidence type="ECO:0000313" key="5">
    <source>
        <dbReference type="EMBL" id="EED86757.1"/>
    </source>
</evidence>
<dbReference type="GeneID" id="7449913"/>
<proteinExistence type="predicted"/>
<feature type="chain" id="PRO_5002874160" evidence="4">
    <location>
        <begin position="25"/>
        <end position="745"/>
    </location>
</feature>
<feature type="compositionally biased region" description="Acidic residues" evidence="2">
    <location>
        <begin position="491"/>
        <end position="501"/>
    </location>
</feature>
<feature type="compositionally biased region" description="Basic and acidic residues" evidence="2">
    <location>
        <begin position="175"/>
        <end position="187"/>
    </location>
</feature>
<feature type="region of interest" description="Disordered" evidence="2">
    <location>
        <begin position="480"/>
        <end position="508"/>
    </location>
</feature>
<feature type="region of interest" description="Disordered" evidence="2">
    <location>
        <begin position="702"/>
        <end position="733"/>
    </location>
</feature>
<feature type="compositionally biased region" description="Acidic residues" evidence="2">
    <location>
        <begin position="164"/>
        <end position="174"/>
    </location>
</feature>
<evidence type="ECO:0000256" key="4">
    <source>
        <dbReference type="SAM" id="SignalP"/>
    </source>
</evidence>
<evidence type="ECO:0000256" key="2">
    <source>
        <dbReference type="SAM" id="MobiDB-lite"/>
    </source>
</evidence>
<dbReference type="PaxDb" id="35128-Thaps11154"/>
<dbReference type="AlphaFoldDB" id="B8LD78"/>
<dbReference type="RefSeq" id="XP_002297029.1">
    <property type="nucleotide sequence ID" value="XM_002296993.1"/>
</dbReference>
<keyword evidence="3" id="KW-0472">Membrane</keyword>
<feature type="compositionally biased region" description="Acidic residues" evidence="2">
    <location>
        <begin position="90"/>
        <end position="137"/>
    </location>
</feature>
<evidence type="ECO:0000313" key="6">
    <source>
        <dbReference type="Proteomes" id="UP000001449"/>
    </source>
</evidence>
<feature type="region of interest" description="Disordered" evidence="2">
    <location>
        <begin position="78"/>
        <end position="137"/>
    </location>
</feature>
<reference evidence="5 6" key="1">
    <citation type="journal article" date="2004" name="Science">
        <title>The genome of the diatom Thalassiosira pseudonana: ecology, evolution, and metabolism.</title>
        <authorList>
            <person name="Armbrust E.V."/>
            <person name="Berges J.A."/>
            <person name="Bowler C."/>
            <person name="Green B.R."/>
            <person name="Martinez D."/>
            <person name="Putnam N.H."/>
            <person name="Zhou S."/>
            <person name="Allen A.E."/>
            <person name="Apt K.E."/>
            <person name="Bechner M."/>
            <person name="Brzezinski M.A."/>
            <person name="Chaal B.K."/>
            <person name="Chiovitti A."/>
            <person name="Davis A.K."/>
            <person name="Demarest M.S."/>
            <person name="Detter J.C."/>
            <person name="Glavina T."/>
            <person name="Goodstein D."/>
            <person name="Hadi M.Z."/>
            <person name="Hellsten U."/>
            <person name="Hildebrand M."/>
            <person name="Jenkins B.D."/>
            <person name="Jurka J."/>
            <person name="Kapitonov V.V."/>
            <person name="Kroger N."/>
            <person name="Lau W.W."/>
            <person name="Lane T.W."/>
            <person name="Larimer F.W."/>
            <person name="Lippmeier J.C."/>
            <person name="Lucas S."/>
            <person name="Medina M."/>
            <person name="Montsant A."/>
            <person name="Obornik M."/>
            <person name="Parker M.S."/>
            <person name="Palenik B."/>
            <person name="Pazour G.J."/>
            <person name="Richardson P.M."/>
            <person name="Rynearson T.A."/>
            <person name="Saito M.A."/>
            <person name="Schwartz D.C."/>
            <person name="Thamatrakoln K."/>
            <person name="Valentin K."/>
            <person name="Vardi A."/>
            <person name="Wilkerson F.P."/>
            <person name="Rokhsar D.S."/>
        </authorList>
    </citation>
    <scope>NUCLEOTIDE SEQUENCE [LARGE SCALE GENOMIC DNA]</scope>
    <source>
        <strain evidence="5 6">CCMP1335</strain>
    </source>
</reference>
<dbReference type="HOGENOM" id="CLU_373218_0_0_1"/>
<keyword evidence="6" id="KW-1185">Reference proteome</keyword>
<feature type="compositionally biased region" description="Polar residues" evidence="2">
    <location>
        <begin position="245"/>
        <end position="259"/>
    </location>
</feature>
<sequence>MSNCNWTSRWTTLLLYLSVHPLSAQCHRHPLCKNAGRVECHPTTVTTSGSARDVLVDSAVGRGAPSPHVVEQLSSIRGGGIWGKSKPREDSDEYEYEYDDEEDGGDTEDGSEEGEEWDDATGEEVDDEHYEDEEYLDDSSGVQMYGRVQDINGQFSSGEKSDLSEDVDDEEVEDVEGKGGESNEGEGRNSFWTRGKGLWGHDGGATDTEGQYEELYEEYDNEMDGQDNNFEEYQDSGEDEDEDFSLNTLLPSNRGQRANNKAGGKFRFRSMKASSASKPQNVSRWGRDPKVEGKNTKLPLKNRNNKSSADIVPRPHSSSSKASFITPLVGKIFSMAKDKSSRSFSTRSSSLFGGKSLYSKCITPVTNAVTSIIRPFVLLLQSVANKSISHITKWISFLLALVRASFDVFWYGQVDGVTTTGISRGGGLSSFLMSYSIMMAASSIFLIGIMTLVMMPRRLGITDGGIRRNRVRESFQSLLGGRRGDGHIEDEHEGEYSDSDDESKTPTVEEELEFLQSFDSANPASKDRVSRALTGGRLFSWPTQPKSQKVQRQRSVRSIQSWWKQRPSSKSIAMIESQHVQNQQPASTQQISRLQGQLAKAEHERELLQSDVQRLQNRLQKAHHDARSLVNQNKWLEKQQSRAYRILMKAVEVERRKANEEMERVRDTMKGVLERERMLMRGTMAERMAPYESNRQIKIERRTPQPEEEFKGLIEEMPPMDEEEDESNDMIWGGRMRSIHRNLNM</sequence>
<feature type="transmembrane region" description="Helical" evidence="3">
    <location>
        <begin position="432"/>
        <end position="453"/>
    </location>
</feature>
<feature type="region of interest" description="Disordered" evidence="2">
    <location>
        <begin position="153"/>
        <end position="318"/>
    </location>
</feature>
<organism evidence="5 6">
    <name type="scientific">Thalassiosira pseudonana</name>
    <name type="common">Marine diatom</name>
    <name type="synonym">Cyclotella nana</name>
    <dbReference type="NCBI Taxonomy" id="35128"/>
    <lineage>
        <taxon>Eukaryota</taxon>
        <taxon>Sar</taxon>
        <taxon>Stramenopiles</taxon>
        <taxon>Ochrophyta</taxon>
        <taxon>Bacillariophyta</taxon>
        <taxon>Coscinodiscophyceae</taxon>
        <taxon>Thalassiosirophycidae</taxon>
        <taxon>Thalassiosirales</taxon>
        <taxon>Thalassiosiraceae</taxon>
        <taxon>Thalassiosira</taxon>
    </lineage>
</organism>
<protein>
    <submittedName>
        <fullName evidence="5">Uncharacterized protein</fullName>
    </submittedName>
</protein>
<feature type="coiled-coil region" evidence="1">
    <location>
        <begin position="591"/>
        <end position="675"/>
    </location>
</feature>
<keyword evidence="3" id="KW-1133">Transmembrane helix</keyword>